<dbReference type="PANTHER" id="PTHR20883:SF48">
    <property type="entry name" value="ECTOINE DIOXYGENASE"/>
    <property type="match status" value="1"/>
</dbReference>
<name>A0A382W9Q3_9ZZZZ</name>
<dbReference type="GO" id="GO:0046872">
    <property type="term" value="F:metal ion binding"/>
    <property type="evidence" value="ECO:0007669"/>
    <property type="project" value="UniProtKB-ARBA"/>
</dbReference>
<dbReference type="PANTHER" id="PTHR20883">
    <property type="entry name" value="PHYTANOYL-COA DIOXYGENASE DOMAIN CONTAINING 1"/>
    <property type="match status" value="1"/>
</dbReference>
<dbReference type="InterPro" id="IPR008775">
    <property type="entry name" value="Phytyl_CoA_dOase-like"/>
</dbReference>
<dbReference type="AlphaFoldDB" id="A0A382W9Q3"/>
<proteinExistence type="predicted"/>
<evidence type="ECO:0000313" key="1">
    <source>
        <dbReference type="EMBL" id="SVD55567.1"/>
    </source>
</evidence>
<dbReference type="Pfam" id="PF05721">
    <property type="entry name" value="PhyH"/>
    <property type="match status" value="1"/>
</dbReference>
<accession>A0A382W9Q3</accession>
<organism evidence="1">
    <name type="scientific">marine metagenome</name>
    <dbReference type="NCBI Taxonomy" id="408172"/>
    <lineage>
        <taxon>unclassified sequences</taxon>
        <taxon>metagenomes</taxon>
        <taxon>ecological metagenomes</taxon>
    </lineage>
</organism>
<dbReference type="EMBL" id="UINC01158172">
    <property type="protein sequence ID" value="SVD55567.1"/>
    <property type="molecule type" value="Genomic_DNA"/>
</dbReference>
<dbReference type="GO" id="GO:0016491">
    <property type="term" value="F:oxidoreductase activity"/>
    <property type="evidence" value="ECO:0007669"/>
    <property type="project" value="UniProtKB-ARBA"/>
</dbReference>
<reference evidence="1" key="1">
    <citation type="submission" date="2018-05" db="EMBL/GenBank/DDBJ databases">
        <authorList>
            <person name="Lanie J.A."/>
            <person name="Ng W.-L."/>
            <person name="Kazmierczak K.M."/>
            <person name="Andrzejewski T.M."/>
            <person name="Davidsen T.M."/>
            <person name="Wayne K.J."/>
            <person name="Tettelin H."/>
            <person name="Glass J.I."/>
            <person name="Rusch D."/>
            <person name="Podicherti R."/>
            <person name="Tsui H.-C.T."/>
            <person name="Winkler M.E."/>
        </authorList>
    </citation>
    <scope>NUCLEOTIDE SEQUENCE</scope>
</reference>
<protein>
    <recommendedName>
        <fullName evidence="2">Fe2OG dioxygenase domain-containing protein</fullName>
    </recommendedName>
</protein>
<evidence type="ECO:0008006" key="2">
    <source>
        <dbReference type="Google" id="ProtNLM"/>
    </source>
</evidence>
<sequence length="171" mass="19571">MGKDLICFRSNLQFKKSEINFKKGEGEFGKVPWHQDSAYYTLLPNIAITVWIAITDSNINNGCLRIIPGSHLNKIPHNENKNLKAFEKKANNNFFDIKKAIDIELKAGQFILFNENVLHSSNKNMSGLPRLGLSPRITTPYVFFPEWKTTKVLILSGTDYLKRYKVAKIPK</sequence>
<dbReference type="Gene3D" id="2.60.120.620">
    <property type="entry name" value="q2cbj1_9rhob like domain"/>
    <property type="match status" value="1"/>
</dbReference>
<dbReference type="SUPFAM" id="SSF51197">
    <property type="entry name" value="Clavaminate synthase-like"/>
    <property type="match status" value="1"/>
</dbReference>
<gene>
    <name evidence="1" type="ORF">METZ01_LOCUS408421</name>
</gene>